<feature type="non-terminal residue" evidence="1">
    <location>
        <position position="1"/>
    </location>
</feature>
<reference evidence="1" key="1">
    <citation type="journal article" date="2014" name="Front. Microbiol.">
        <title>High frequency of phylogenetically diverse reductive dehalogenase-homologous genes in deep subseafloor sedimentary metagenomes.</title>
        <authorList>
            <person name="Kawai M."/>
            <person name="Futagami T."/>
            <person name="Toyoda A."/>
            <person name="Takaki Y."/>
            <person name="Nishi S."/>
            <person name="Hori S."/>
            <person name="Arai W."/>
            <person name="Tsubouchi T."/>
            <person name="Morono Y."/>
            <person name="Uchiyama I."/>
            <person name="Ito T."/>
            <person name="Fujiyama A."/>
            <person name="Inagaki F."/>
            <person name="Takami H."/>
        </authorList>
    </citation>
    <scope>NUCLEOTIDE SEQUENCE</scope>
    <source>
        <strain evidence="1">Expedition CK06-06</strain>
    </source>
</reference>
<feature type="non-terminal residue" evidence="1">
    <location>
        <position position="101"/>
    </location>
</feature>
<evidence type="ECO:0000313" key="1">
    <source>
        <dbReference type="EMBL" id="GAF89466.1"/>
    </source>
</evidence>
<dbReference type="AlphaFoldDB" id="X0TQJ2"/>
<dbReference type="EMBL" id="BARS01014046">
    <property type="protein sequence ID" value="GAF89466.1"/>
    <property type="molecule type" value="Genomic_DNA"/>
</dbReference>
<gene>
    <name evidence="1" type="ORF">S01H1_23969</name>
</gene>
<proteinExistence type="predicted"/>
<accession>X0TQJ2</accession>
<name>X0TQJ2_9ZZZZ</name>
<sequence>LNFLAGVSLTGTDATPDLVPDGATSSRGDVATTPIGQIGAGVIGTPIETAGFAHVGGSGLRIGVTMGDFTALITALESVTDITVLANPKILALNKQAGTVF</sequence>
<organism evidence="1">
    <name type="scientific">marine sediment metagenome</name>
    <dbReference type="NCBI Taxonomy" id="412755"/>
    <lineage>
        <taxon>unclassified sequences</taxon>
        <taxon>metagenomes</taxon>
        <taxon>ecological metagenomes</taxon>
    </lineage>
</organism>
<protein>
    <submittedName>
        <fullName evidence="1">Uncharacterized protein</fullName>
    </submittedName>
</protein>
<comment type="caution">
    <text evidence="1">The sequence shown here is derived from an EMBL/GenBank/DDBJ whole genome shotgun (WGS) entry which is preliminary data.</text>
</comment>